<dbReference type="InterPro" id="IPR036915">
    <property type="entry name" value="Cyclin-like_sf"/>
</dbReference>
<sequence length="192" mass="21720">MNEDYSVMDNANLWLFTEEQLSNTPSRKHINAAKELSYRKQDATFIQEMGESMKASRLIINTAIVYMHRFYMIRSFTDVKGNDLCTAALFLSSKINDKPLKLEHVIKVAHALLHRHARRLDVKSADKETYCTEKDDILDTLEATLVAIDTQLMPSVVNSNIEVKNQSSSQGLVSARSAEVKLTTLSLPIFLV</sequence>
<organism evidence="4 5">
    <name type="scientific">Trichonephila inaurata madagascariensis</name>
    <dbReference type="NCBI Taxonomy" id="2747483"/>
    <lineage>
        <taxon>Eukaryota</taxon>
        <taxon>Metazoa</taxon>
        <taxon>Ecdysozoa</taxon>
        <taxon>Arthropoda</taxon>
        <taxon>Chelicerata</taxon>
        <taxon>Arachnida</taxon>
        <taxon>Araneae</taxon>
        <taxon>Araneomorphae</taxon>
        <taxon>Entelegynae</taxon>
        <taxon>Araneoidea</taxon>
        <taxon>Nephilidae</taxon>
        <taxon>Trichonephila</taxon>
        <taxon>Trichonephila inaurata</taxon>
    </lineage>
</organism>
<dbReference type="PANTHER" id="PTHR10026">
    <property type="entry name" value="CYCLIN"/>
    <property type="match status" value="1"/>
</dbReference>
<evidence type="ECO:0000256" key="1">
    <source>
        <dbReference type="ARBA" id="ARBA00023127"/>
    </source>
</evidence>
<dbReference type="Proteomes" id="UP000886998">
    <property type="component" value="Unassembled WGS sequence"/>
</dbReference>
<comment type="caution">
    <text evidence="4">The sequence shown here is derived from an EMBL/GenBank/DDBJ whole genome shotgun (WGS) entry which is preliminary data.</text>
</comment>
<dbReference type="SMART" id="SM00385">
    <property type="entry name" value="CYCLIN"/>
    <property type="match status" value="1"/>
</dbReference>
<dbReference type="Pfam" id="PF00134">
    <property type="entry name" value="Cyclin_N"/>
    <property type="match status" value="1"/>
</dbReference>
<dbReference type="AlphaFoldDB" id="A0A8X6YSZ4"/>
<comment type="similarity">
    <text evidence="2">Belongs to the cyclin family.</text>
</comment>
<dbReference type="SUPFAM" id="SSF47954">
    <property type="entry name" value="Cyclin-like"/>
    <property type="match status" value="1"/>
</dbReference>
<feature type="domain" description="Cyclin-like" evidence="3">
    <location>
        <begin position="44"/>
        <end position="146"/>
    </location>
</feature>
<evidence type="ECO:0000256" key="2">
    <source>
        <dbReference type="RuleBase" id="RU000383"/>
    </source>
</evidence>
<keyword evidence="5" id="KW-1185">Reference proteome</keyword>
<name>A0A8X6YSZ4_9ARAC</name>
<gene>
    <name evidence="4" type="primary">CCNT1</name>
    <name evidence="4" type="ORF">TNIN_408311</name>
</gene>
<protein>
    <submittedName>
        <fullName evidence="4">Cyclin-T1</fullName>
    </submittedName>
</protein>
<dbReference type="GO" id="GO:0006357">
    <property type="term" value="P:regulation of transcription by RNA polymerase II"/>
    <property type="evidence" value="ECO:0007669"/>
    <property type="project" value="InterPro"/>
</dbReference>
<dbReference type="OrthoDB" id="6514464at2759"/>
<accession>A0A8X6YSZ4</accession>
<evidence type="ECO:0000259" key="3">
    <source>
        <dbReference type="SMART" id="SM00385"/>
    </source>
</evidence>
<dbReference type="InterPro" id="IPR013763">
    <property type="entry name" value="Cyclin-like_dom"/>
</dbReference>
<dbReference type="EMBL" id="BMAV01023133">
    <property type="protein sequence ID" value="GFY78671.1"/>
    <property type="molecule type" value="Genomic_DNA"/>
</dbReference>
<evidence type="ECO:0000313" key="4">
    <source>
        <dbReference type="EMBL" id="GFY78671.1"/>
    </source>
</evidence>
<dbReference type="InterPro" id="IPR006671">
    <property type="entry name" value="Cyclin_N"/>
</dbReference>
<dbReference type="InterPro" id="IPR043198">
    <property type="entry name" value="Cyclin/Ssn8"/>
</dbReference>
<keyword evidence="1 2" id="KW-0195">Cyclin</keyword>
<reference evidence="4" key="1">
    <citation type="submission" date="2020-08" db="EMBL/GenBank/DDBJ databases">
        <title>Multicomponent nature underlies the extraordinary mechanical properties of spider dragline silk.</title>
        <authorList>
            <person name="Kono N."/>
            <person name="Nakamura H."/>
            <person name="Mori M."/>
            <person name="Yoshida Y."/>
            <person name="Ohtoshi R."/>
            <person name="Malay A.D."/>
            <person name="Moran D.A.P."/>
            <person name="Tomita M."/>
            <person name="Numata K."/>
            <person name="Arakawa K."/>
        </authorList>
    </citation>
    <scope>NUCLEOTIDE SEQUENCE</scope>
</reference>
<dbReference type="Gene3D" id="1.10.472.10">
    <property type="entry name" value="Cyclin-like"/>
    <property type="match status" value="1"/>
</dbReference>
<proteinExistence type="inferred from homology"/>
<evidence type="ECO:0000313" key="5">
    <source>
        <dbReference type="Proteomes" id="UP000886998"/>
    </source>
</evidence>
<dbReference type="GO" id="GO:0016538">
    <property type="term" value="F:cyclin-dependent protein serine/threonine kinase regulator activity"/>
    <property type="evidence" value="ECO:0007669"/>
    <property type="project" value="InterPro"/>
</dbReference>